<dbReference type="KEGG" id="sal:Sala_2689"/>
<dbReference type="InterPro" id="IPR054242">
    <property type="entry name" value="DUF6969"/>
</dbReference>
<gene>
    <name evidence="2" type="ordered locus">Sala_2689</name>
</gene>
<dbReference type="Proteomes" id="UP000006578">
    <property type="component" value="Chromosome"/>
</dbReference>
<dbReference type="HOGENOM" id="CLU_076065_2_0_5"/>
<dbReference type="AlphaFoldDB" id="Q1GPM8"/>
<proteinExistence type="predicted"/>
<dbReference type="RefSeq" id="WP_011542959.1">
    <property type="nucleotide sequence ID" value="NC_008048.1"/>
</dbReference>
<protein>
    <recommendedName>
        <fullName evidence="1">DUF6969 domain-containing protein</fullName>
    </recommendedName>
</protein>
<sequence length="216" mass="23798">MEAIEAATVVIDTIVQMAGEARPLMQRVLPPAGVHWWAHYPDDDARDKKTRSRWYYHIHPPGMRDPDEHGHFHLFLHRTQLDAASEPLAVPAEGEAAPAHVAHVAGLSVDHDGVPRAWFATNRWVTDEFLYPAETMIAHLDRYNVDNTEEDDLVNRLLTAMVALYRCELAGLLRARDAALAELVKAGGAAAYEAGNDILAICPIDLDAKIGGLGLD</sequence>
<feature type="domain" description="DUF6969" evidence="1">
    <location>
        <begin position="5"/>
        <end position="192"/>
    </location>
</feature>
<dbReference type="Pfam" id="PF22308">
    <property type="entry name" value="DUF6969"/>
    <property type="match status" value="1"/>
</dbReference>
<organism evidence="2 3">
    <name type="scientific">Sphingopyxis alaskensis (strain DSM 13593 / LMG 18877 / RB2256)</name>
    <name type="common">Sphingomonas alaskensis</name>
    <dbReference type="NCBI Taxonomy" id="317655"/>
    <lineage>
        <taxon>Bacteria</taxon>
        <taxon>Pseudomonadati</taxon>
        <taxon>Pseudomonadota</taxon>
        <taxon>Alphaproteobacteria</taxon>
        <taxon>Sphingomonadales</taxon>
        <taxon>Sphingomonadaceae</taxon>
        <taxon>Sphingopyxis</taxon>
    </lineage>
</organism>
<dbReference type="EMBL" id="CP000356">
    <property type="protein sequence ID" value="ABF54394.1"/>
    <property type="molecule type" value="Genomic_DNA"/>
</dbReference>
<evidence type="ECO:0000313" key="3">
    <source>
        <dbReference type="Proteomes" id="UP000006578"/>
    </source>
</evidence>
<keyword evidence="3" id="KW-1185">Reference proteome</keyword>
<evidence type="ECO:0000313" key="2">
    <source>
        <dbReference type="EMBL" id="ABF54394.1"/>
    </source>
</evidence>
<accession>Q1GPM8</accession>
<dbReference type="STRING" id="317655.Sala_2689"/>
<dbReference type="eggNOG" id="ENOG502ZCN0">
    <property type="taxonomic scope" value="Bacteria"/>
</dbReference>
<evidence type="ECO:0000259" key="1">
    <source>
        <dbReference type="Pfam" id="PF22308"/>
    </source>
</evidence>
<reference evidence="2 3" key="1">
    <citation type="journal article" date="2009" name="Proc. Natl. Acad. Sci. U.S.A.">
        <title>The genomic basis of trophic strategy in marine bacteria.</title>
        <authorList>
            <person name="Lauro F.M."/>
            <person name="McDougald D."/>
            <person name="Thomas T."/>
            <person name="Williams T.J."/>
            <person name="Egan S."/>
            <person name="Rice S."/>
            <person name="DeMaere M.Z."/>
            <person name="Ting L."/>
            <person name="Ertan H."/>
            <person name="Johnson J."/>
            <person name="Ferriera S."/>
            <person name="Lapidus A."/>
            <person name="Anderson I."/>
            <person name="Kyrpides N."/>
            <person name="Munk A.C."/>
            <person name="Detter C."/>
            <person name="Han C.S."/>
            <person name="Brown M.V."/>
            <person name="Robb F.T."/>
            <person name="Kjelleberg S."/>
            <person name="Cavicchioli R."/>
        </authorList>
    </citation>
    <scope>NUCLEOTIDE SEQUENCE [LARGE SCALE GENOMIC DNA]</scope>
    <source>
        <strain evidence="3">DSM 13593 / LMG 18877 / RB2256</strain>
    </source>
</reference>
<name>Q1GPM8_SPHAL</name>